<dbReference type="AlphaFoldDB" id="A0A9P5U440"/>
<comment type="caution">
    <text evidence="2">The sequence shown here is derived from an EMBL/GenBank/DDBJ whole genome shotgun (WGS) entry which is preliminary data.</text>
</comment>
<evidence type="ECO:0000313" key="2">
    <source>
        <dbReference type="EMBL" id="KAF9065566.1"/>
    </source>
</evidence>
<dbReference type="Proteomes" id="UP000772434">
    <property type="component" value="Unassembled WGS sequence"/>
</dbReference>
<feature type="compositionally biased region" description="Acidic residues" evidence="1">
    <location>
        <begin position="175"/>
        <end position="184"/>
    </location>
</feature>
<organism evidence="2 3">
    <name type="scientific">Rhodocollybia butyracea</name>
    <dbReference type="NCBI Taxonomy" id="206335"/>
    <lineage>
        <taxon>Eukaryota</taxon>
        <taxon>Fungi</taxon>
        <taxon>Dikarya</taxon>
        <taxon>Basidiomycota</taxon>
        <taxon>Agaricomycotina</taxon>
        <taxon>Agaricomycetes</taxon>
        <taxon>Agaricomycetidae</taxon>
        <taxon>Agaricales</taxon>
        <taxon>Marasmiineae</taxon>
        <taxon>Omphalotaceae</taxon>
        <taxon>Rhodocollybia</taxon>
    </lineage>
</organism>
<keyword evidence="3" id="KW-1185">Reference proteome</keyword>
<proteinExistence type="predicted"/>
<reference evidence="2" key="1">
    <citation type="submission" date="2020-11" db="EMBL/GenBank/DDBJ databases">
        <authorList>
            <consortium name="DOE Joint Genome Institute"/>
            <person name="Ahrendt S."/>
            <person name="Riley R."/>
            <person name="Andreopoulos W."/>
            <person name="Labutti K."/>
            <person name="Pangilinan J."/>
            <person name="Ruiz-Duenas F.J."/>
            <person name="Barrasa J.M."/>
            <person name="Sanchez-Garcia M."/>
            <person name="Camarero S."/>
            <person name="Miyauchi S."/>
            <person name="Serrano A."/>
            <person name="Linde D."/>
            <person name="Babiker R."/>
            <person name="Drula E."/>
            <person name="Ayuso-Fernandez I."/>
            <person name="Pacheco R."/>
            <person name="Padilla G."/>
            <person name="Ferreira P."/>
            <person name="Barriuso J."/>
            <person name="Kellner H."/>
            <person name="Castanera R."/>
            <person name="Alfaro M."/>
            <person name="Ramirez L."/>
            <person name="Pisabarro A.G."/>
            <person name="Kuo A."/>
            <person name="Tritt A."/>
            <person name="Lipzen A."/>
            <person name="He G."/>
            <person name="Yan M."/>
            <person name="Ng V."/>
            <person name="Cullen D."/>
            <person name="Martin F."/>
            <person name="Rosso M.-N."/>
            <person name="Henrissat B."/>
            <person name="Hibbett D."/>
            <person name="Martinez A.T."/>
            <person name="Grigoriev I.V."/>
        </authorList>
    </citation>
    <scope>NUCLEOTIDE SEQUENCE</scope>
    <source>
        <strain evidence="2">AH 40177</strain>
    </source>
</reference>
<feature type="region of interest" description="Disordered" evidence="1">
    <location>
        <begin position="194"/>
        <end position="224"/>
    </location>
</feature>
<feature type="non-terminal residue" evidence="2">
    <location>
        <position position="1"/>
    </location>
</feature>
<feature type="compositionally biased region" description="Low complexity" evidence="1">
    <location>
        <begin position="195"/>
        <end position="205"/>
    </location>
</feature>
<evidence type="ECO:0000313" key="3">
    <source>
        <dbReference type="Proteomes" id="UP000772434"/>
    </source>
</evidence>
<name>A0A9P5U440_9AGAR</name>
<gene>
    <name evidence="2" type="ORF">BDP27DRAFT_1424652</name>
</gene>
<protein>
    <submittedName>
        <fullName evidence="2">Uncharacterized protein</fullName>
    </submittedName>
</protein>
<dbReference type="EMBL" id="JADNRY010000101">
    <property type="protein sequence ID" value="KAF9065566.1"/>
    <property type="molecule type" value="Genomic_DNA"/>
</dbReference>
<sequence>VVAASQRLRLRINQLFPELAETSYTWFLPDEDVACILKHVKKVKLDLGPRLLFLSISAYPRSRPKPRPSAGLGSSTEIAAFKARLVAKTTPASWPRSRSRSVQSSAPMVAEDDDVAEFDELDASPKISSAKRRKFSVLSSSARSKIPVNAKVTRSMSKKFANKQLLNSTSVVDSGSEDEHDGSDDSLATAVLRVGPPKGKSTAKSSGKKFSKAPPTPSSDAVPPKEVVLFTDVDKGPSRLVSSDDHLPQDGYPTFITGFSGNSSFLPRSVLKEVISPSYVPTSAQATDPNVWTFDHELLLLANAVALNVGTHSVTFAEFMAAARTTFQIDPRAPLWGHLGKLAFPDVDSIIRAQKAREQSIALCESLTDNLLQEFQLLRSQVTSPAVFMQAILRTHPSKPISLVEWAFLTSLFGWDSPTTFDTTAEFEQFIGSITRAAVVERGYLQDTGFSWHGSPLSPTTSFPATLPALDLEVVPCRAGGSAASGSGSTTV</sequence>
<feature type="region of interest" description="Disordered" evidence="1">
    <location>
        <begin position="170"/>
        <end position="189"/>
    </location>
</feature>
<accession>A0A9P5U440</accession>
<evidence type="ECO:0000256" key="1">
    <source>
        <dbReference type="SAM" id="MobiDB-lite"/>
    </source>
</evidence>